<feature type="region of interest" description="Disordered" evidence="2">
    <location>
        <begin position="436"/>
        <end position="525"/>
    </location>
</feature>
<evidence type="ECO:0008006" key="5">
    <source>
        <dbReference type="Google" id="ProtNLM"/>
    </source>
</evidence>
<evidence type="ECO:0000313" key="3">
    <source>
        <dbReference type="EMBL" id="AWR86451.1"/>
    </source>
</evidence>
<dbReference type="InterPro" id="IPR013517">
    <property type="entry name" value="FG-GAP"/>
</dbReference>
<feature type="compositionally biased region" description="Low complexity" evidence="2">
    <location>
        <begin position="436"/>
        <end position="445"/>
    </location>
</feature>
<dbReference type="SUPFAM" id="SSF69318">
    <property type="entry name" value="Integrin alpha N-terminal domain"/>
    <property type="match status" value="1"/>
</dbReference>
<keyword evidence="4" id="KW-1185">Reference proteome</keyword>
<dbReference type="Pfam" id="PF13517">
    <property type="entry name" value="FG-GAP_3"/>
    <property type="match status" value="2"/>
</dbReference>
<reference evidence="3 4" key="1">
    <citation type="submission" date="2017-05" db="EMBL/GenBank/DDBJ databases">
        <title>Complete genome sequence of Meiothermus taiwanensis WR-220.</title>
        <authorList>
            <person name="Wu W.-L."/>
            <person name="Lo W.-S."/>
            <person name="Kuo C.-H."/>
            <person name="Wu S.-H."/>
        </authorList>
    </citation>
    <scope>NUCLEOTIDE SEQUENCE [LARGE SCALE GENOMIC DNA]</scope>
    <source>
        <strain evidence="3 4">WR-220</strain>
    </source>
</reference>
<evidence type="ECO:0000256" key="2">
    <source>
        <dbReference type="SAM" id="MobiDB-lite"/>
    </source>
</evidence>
<accession>A0ABN5M3M4</accession>
<dbReference type="InterPro" id="IPR028994">
    <property type="entry name" value="Integrin_alpha_N"/>
</dbReference>
<evidence type="ECO:0000313" key="4">
    <source>
        <dbReference type="Proteomes" id="UP000263013"/>
    </source>
</evidence>
<keyword evidence="1" id="KW-0732">Signal</keyword>
<organism evidence="3 4">
    <name type="scientific">Meiothermus taiwanensis WR-220</name>
    <dbReference type="NCBI Taxonomy" id="1339250"/>
    <lineage>
        <taxon>Bacteria</taxon>
        <taxon>Thermotogati</taxon>
        <taxon>Deinococcota</taxon>
        <taxon>Deinococci</taxon>
        <taxon>Thermales</taxon>
        <taxon>Thermaceae</taxon>
        <taxon>Meiothermus</taxon>
    </lineage>
</organism>
<dbReference type="PANTHER" id="PTHR16026">
    <property type="entry name" value="CARTILAGE ACIDIC PROTEIN 1"/>
    <property type="match status" value="1"/>
</dbReference>
<name>A0ABN5M3M4_9DEIN</name>
<dbReference type="Gene3D" id="2.130.10.130">
    <property type="entry name" value="Integrin alpha, N-terminal"/>
    <property type="match status" value="1"/>
</dbReference>
<dbReference type="Proteomes" id="UP000263013">
    <property type="component" value="Chromosome"/>
</dbReference>
<sequence>MPWMCWVWALLGIWLGQWALAQATPIFAEETQSSGLQSRFEGDYVVGGGLAAFDCNGDGLPELVLAGGAQRAKLYLNQSPVGGPLRFREERGGVELEGVMGAYPLDIDSDGLPDLALLRDGEDVLLRGLGNCRFENANRRWGFQGGNTWTTAFSATWEQGQTWPTLATGAYVKRNTTFPWGTCRGNALYRPAPGGKGFAAPWPLEPSYCALSMLFSDWNRSGTPALRVSNDREYYQGKGQEQLWQLTPGQPPRLYTEAEGWKRLQIWGMGIASYDLTGSGYPVYYLTSMGDNKLQMLESPERPSYIDIAFRRNATAHRPYTGGDVHMSTAWHAQFEDVNNDSLIDLFVSKGNVGFMREAAARDPNNLMLGRPDGTFVEVGDKAGVASFLRGRGAQVVDLNADGLLDIVVVNRLDRAQVWRNLGGGQRPALGQLAAGEAPAAGPQPRCRGGLARGRATRPSSAARAHGGRRPPERRPGLRALWAGPGGAGAPAGALARRRAGGLARGPQQPVCSPGAGPGPARLHPRQKLLTSPLLGGTFFSSRKNQGLSMLLWSIGSA</sequence>
<dbReference type="PANTHER" id="PTHR16026:SF0">
    <property type="entry name" value="CARTILAGE ACIDIC PROTEIN 1"/>
    <property type="match status" value="1"/>
</dbReference>
<protein>
    <recommendedName>
        <fullName evidence="5">VCBS repeat-containing protein</fullName>
    </recommendedName>
</protein>
<dbReference type="RefSeq" id="WP_425373721.1">
    <property type="nucleotide sequence ID" value="NZ_CP021130.1"/>
</dbReference>
<dbReference type="InterPro" id="IPR027039">
    <property type="entry name" value="Crtac1"/>
</dbReference>
<gene>
    <name evidence="3" type="ORF">Mtai_v1c12090</name>
</gene>
<evidence type="ECO:0000256" key="1">
    <source>
        <dbReference type="ARBA" id="ARBA00022729"/>
    </source>
</evidence>
<feature type="compositionally biased region" description="Low complexity" evidence="2">
    <location>
        <begin position="491"/>
        <end position="507"/>
    </location>
</feature>
<dbReference type="EMBL" id="CP021130">
    <property type="protein sequence ID" value="AWR86451.1"/>
    <property type="molecule type" value="Genomic_DNA"/>
</dbReference>
<proteinExistence type="predicted"/>